<reference evidence="1 2" key="1">
    <citation type="submission" date="2017-09" db="EMBL/GenBank/DDBJ databases">
        <title>Comparative genomics of rhizobia isolated from Phaseolus vulgaris in China.</title>
        <authorList>
            <person name="Tong W."/>
        </authorList>
    </citation>
    <scope>NUCLEOTIDE SEQUENCE [LARGE SCALE GENOMIC DNA]</scope>
    <source>
        <strain evidence="1 2">PCH1</strain>
    </source>
</reference>
<dbReference type="RefSeq" id="WP_097586855.1">
    <property type="nucleotide sequence ID" value="NZ_NWTC01000008.1"/>
</dbReference>
<dbReference type="Proteomes" id="UP000220353">
    <property type="component" value="Unassembled WGS sequence"/>
</dbReference>
<proteinExistence type="predicted"/>
<sequence>MAIGTPTQLVAAGATATSATSASFTPSANVRMFALCAGRGASAEAPTLTDSLSGTWTEITGSSVDAGNIWGRIFYQDVGGSPAAMTVTVSSTGATQAAVEVFEISGSGAISSNFQSNMNAAGDPSVTMSAYAGTSIAVAMGVGNAGSTWTQPTGFTEIYDLAPATNVRLNVSYDMASPATSLSWSSTSTDSIGYGLEITEAAAGGISGSASITEAGDTVSSASVLALRALLAATEAGDSVTATATVRIAATASLTESGDTVAATATIAAASRTGSASITEAGDTLASTAALALKASATITERSDTLSTVAALSLKGSASITEAGDMVSARGVPLLVSSPQERSASVQSEDRTATVAAETRFASIKAETRSVAARSETRLAAA</sequence>
<evidence type="ECO:0000313" key="1">
    <source>
        <dbReference type="EMBL" id="PDT47457.1"/>
    </source>
</evidence>
<evidence type="ECO:0000313" key="2">
    <source>
        <dbReference type="Proteomes" id="UP000220353"/>
    </source>
</evidence>
<comment type="caution">
    <text evidence="1">The sequence shown here is derived from an EMBL/GenBank/DDBJ whole genome shotgun (WGS) entry which is preliminary data.</text>
</comment>
<organism evidence="1 2">
    <name type="scientific">Rhizobium fredii</name>
    <name type="common">Sinorhizobium fredii</name>
    <dbReference type="NCBI Taxonomy" id="380"/>
    <lineage>
        <taxon>Bacteria</taxon>
        <taxon>Pseudomonadati</taxon>
        <taxon>Pseudomonadota</taxon>
        <taxon>Alphaproteobacteria</taxon>
        <taxon>Hyphomicrobiales</taxon>
        <taxon>Rhizobiaceae</taxon>
        <taxon>Sinorhizobium/Ensifer group</taxon>
        <taxon>Sinorhizobium</taxon>
    </lineage>
</organism>
<name>A0A2A6LYN9_RHIFR</name>
<dbReference type="EMBL" id="NWTC01000008">
    <property type="protein sequence ID" value="PDT47457.1"/>
    <property type="molecule type" value="Genomic_DNA"/>
</dbReference>
<accession>A0A2A6LYN9</accession>
<dbReference type="AlphaFoldDB" id="A0A2A6LYN9"/>
<protein>
    <submittedName>
        <fullName evidence="1">Uncharacterized protein</fullName>
    </submittedName>
</protein>
<gene>
    <name evidence="1" type="ORF">CO661_11995</name>
</gene>